<evidence type="ECO:0000313" key="2">
    <source>
        <dbReference type="Proteomes" id="UP000215196"/>
    </source>
</evidence>
<name>A0A239WVX0_9FLAO</name>
<dbReference type="KEGG" id="ctak:4412677_00709"/>
<protein>
    <submittedName>
        <fullName evidence="1">Uncharacterized protein</fullName>
    </submittedName>
</protein>
<dbReference type="AlphaFoldDB" id="A0A239WVX0"/>
<reference evidence="1" key="1">
    <citation type="submission" date="2017-06" db="EMBL/GenBank/DDBJ databases">
        <authorList>
            <consortium name="Pathogen Informatics"/>
        </authorList>
    </citation>
    <scope>NUCLEOTIDE SEQUENCE [LARGE SCALE GENOMIC DNA]</scope>
    <source>
        <strain evidence="1">NCTC13490</strain>
    </source>
</reference>
<accession>A0A239WVX0</accession>
<dbReference type="EMBL" id="LT906465">
    <property type="protein sequence ID" value="SNV37824.1"/>
    <property type="molecule type" value="Genomic_DNA"/>
</dbReference>
<evidence type="ECO:0000313" key="1">
    <source>
        <dbReference type="EMBL" id="SNV37824.1"/>
    </source>
</evidence>
<dbReference type="Proteomes" id="UP000215196">
    <property type="component" value="Chromosome 1"/>
</dbReference>
<organism evidence="1 2">
    <name type="scientific">Chryseobacterium taklimakanense</name>
    <dbReference type="NCBI Taxonomy" id="536441"/>
    <lineage>
        <taxon>Bacteria</taxon>
        <taxon>Pseudomonadati</taxon>
        <taxon>Bacteroidota</taxon>
        <taxon>Flavobacteriia</taxon>
        <taxon>Flavobacteriales</taxon>
        <taxon>Weeksellaceae</taxon>
        <taxon>Chryseobacterium group</taxon>
        <taxon>Chryseobacterium</taxon>
    </lineage>
</organism>
<gene>
    <name evidence="1" type="ORF">SAMEA4412677_00709</name>
</gene>
<proteinExistence type="predicted"/>
<sequence>MFFCLETKEPKIQDWIFLAKKVFITLKDLKLAR</sequence>
<keyword evidence="2" id="KW-1185">Reference proteome</keyword>